<dbReference type="Proteomes" id="UP001186974">
    <property type="component" value="Unassembled WGS sequence"/>
</dbReference>
<gene>
    <name evidence="1" type="ORF">LTS18_004623</name>
</gene>
<protein>
    <submittedName>
        <fullName evidence="1">Uncharacterized protein</fullName>
    </submittedName>
</protein>
<organism evidence="1 2">
    <name type="scientific">Coniosporium uncinatum</name>
    <dbReference type="NCBI Taxonomy" id="93489"/>
    <lineage>
        <taxon>Eukaryota</taxon>
        <taxon>Fungi</taxon>
        <taxon>Dikarya</taxon>
        <taxon>Ascomycota</taxon>
        <taxon>Pezizomycotina</taxon>
        <taxon>Dothideomycetes</taxon>
        <taxon>Dothideomycetes incertae sedis</taxon>
        <taxon>Coniosporium</taxon>
    </lineage>
</organism>
<evidence type="ECO:0000313" key="2">
    <source>
        <dbReference type="Proteomes" id="UP001186974"/>
    </source>
</evidence>
<comment type="caution">
    <text evidence="1">The sequence shown here is derived from an EMBL/GenBank/DDBJ whole genome shotgun (WGS) entry which is preliminary data.</text>
</comment>
<dbReference type="EMBL" id="JAWDJW010006442">
    <property type="protein sequence ID" value="KAK3064714.1"/>
    <property type="molecule type" value="Genomic_DNA"/>
</dbReference>
<reference evidence="1" key="1">
    <citation type="submission" date="2024-09" db="EMBL/GenBank/DDBJ databases">
        <title>Black Yeasts Isolated from many extreme environments.</title>
        <authorList>
            <person name="Coleine C."/>
            <person name="Stajich J.E."/>
            <person name="Selbmann L."/>
        </authorList>
    </citation>
    <scope>NUCLEOTIDE SEQUENCE</scope>
    <source>
        <strain evidence="1">CCFEE 5737</strain>
    </source>
</reference>
<proteinExistence type="predicted"/>
<keyword evidence="2" id="KW-1185">Reference proteome</keyword>
<sequence length="911" mass="99645">MYFATVATWVLAAVQCSAFTLFPANKATYVNPDTHLVITFSSPPEVGTSGLIRIYDAATQQLVDTLDLSIAVSPAPSGRAVGADGSTTSPGPADPNDRTPYQNNIIGGIDFHFFPIIVRENQAMIYPHNNKLKYGKTYYVTVASSVLRPNGETFAGLTTNTAWTFSTKAKAPAADATRVVVAEDGSGDFNTVQGALDFLPAQSARRRTIFIKNGNYTEIVFAQKKSQITIRGESRTNVTVGYPNNSAFNPSKGGPSRRPAFSIISCNDMQLSTFTVKNYFIGQAEAVLAQGDRIIFDRMDVRGSGDAFTTRGTIYFADSLLTGDGDTVLGYAAVYFLRSEIQSIGPFTWTRTPKGSHGNIFVNSTLIGIQKPLPWSVTERNPRGQIPKAVFTRLPQNGNNPSAPGYNFPYAEMVLINTKTSGVPAEGWGPIQSAGFDKTNVHLWEYNTMDMQGRPVDLSRRDRAAKQLRLPQDAKTVADYSRPEFVLGGWKPVITIYPNRGHSQGRPPSHYDDDEHAATYGESAATDIEDDQAAAAHTTRASFSDRTGGTAASHHSAITGRRRRYSNEDEIEVILSADTTEAFLAVMRETDSRSQDESSAEAQHQRDNATRAFDAGYDLGVQHTFNDTSPSTNVIGRQNSFFNDRLAAQLIHQARAAEEPRRRMREGMGIGVAAASRPERVRPPHFSGQSGGSFYDAAAAGPCDSYGQFTAEASPPQKEDEFPFVWADQMEEETQKWMEMGLRGRIKDANEKSDILAAKIAEEMYQRHAELARLREREAAAREVSAAEVERLRHQAERIKAEREAEDREFEAQRRRAEDEQFEAELRAANEETACVQRQRAGATAAASQSRLRLPAAAAAAAAGVAPGPAPSPGYAGAYAPRDGGTHWGNRGGRGRRKHNGTPFIKREPRG</sequence>
<name>A0ACC3DB89_9PEZI</name>
<evidence type="ECO:0000313" key="1">
    <source>
        <dbReference type="EMBL" id="KAK3064714.1"/>
    </source>
</evidence>
<accession>A0ACC3DB89</accession>